<reference evidence="5" key="1">
    <citation type="submission" date="2013-12" db="EMBL/GenBank/DDBJ databases">
        <title>The Genome Sequence of Aphanomyces invadans NJM9701.</title>
        <authorList>
            <consortium name="The Broad Institute Genomics Platform"/>
            <person name="Russ C."/>
            <person name="Tyler B."/>
            <person name="van West P."/>
            <person name="Dieguez-Uribeondo J."/>
            <person name="Young S.K."/>
            <person name="Zeng Q."/>
            <person name="Gargeya S."/>
            <person name="Fitzgerald M."/>
            <person name="Abouelleil A."/>
            <person name="Alvarado L."/>
            <person name="Chapman S.B."/>
            <person name="Gainer-Dewar J."/>
            <person name="Goldberg J."/>
            <person name="Griggs A."/>
            <person name="Gujja S."/>
            <person name="Hansen M."/>
            <person name="Howarth C."/>
            <person name="Imamovic A."/>
            <person name="Ireland A."/>
            <person name="Larimer J."/>
            <person name="McCowan C."/>
            <person name="Murphy C."/>
            <person name="Pearson M."/>
            <person name="Poon T.W."/>
            <person name="Priest M."/>
            <person name="Roberts A."/>
            <person name="Saif S."/>
            <person name="Shea T."/>
            <person name="Sykes S."/>
            <person name="Wortman J."/>
            <person name="Nusbaum C."/>
            <person name="Birren B."/>
        </authorList>
    </citation>
    <scope>NUCLEOTIDE SEQUENCE [LARGE SCALE GENOMIC DNA]</scope>
    <source>
        <strain evidence="5">NJM9701</strain>
    </source>
</reference>
<dbReference type="Pfam" id="PF13540">
    <property type="entry name" value="RCC1_2"/>
    <property type="match status" value="1"/>
</dbReference>
<dbReference type="eggNOG" id="KOG0941">
    <property type="taxonomic scope" value="Eukaryota"/>
</dbReference>
<sequence length="842" mass="91499">MSTFRHRRRKSVLVPVNPNVYSNQRRGSEVSYMPKSSLAKVKPTVMARYSSDLLKVVEGGSSAFYSVHFEFATSPTHPIIVSPMTSAHTLRIYPSVIKFNPDNAHIPQFFRVSVLHETDDDTMAPMTLEHSVQSIDASFCGQAVQHMPKTLTVKIFHGGGKYLMSTGDATYGNLGQNTFDPKYEFGDVSFRHLYVSGRKSSVSGFGKTGSARSTSLCESVHVTMLSDIACGSHHAMVVDANGRLFAFGDSSRGQLGLGTLRPVAKPEVWNGIDIDGRLHSKLMDVACGAAHTVVITDDGELLTWGDNDSGQLGVPPKQVQSLVLPKLLPWPLGHKVIHMACGLKHTLALLDTGAVVSWGYGKSGALGHGNRENVDSPREVLSLRGMSVFQVACGDMHSAVVLNSGELITAGWSENGRLGRVKSLDVCGCTFERVDLKGKLCSWVACGGAHTMCLTDQYEVFAFGANTFGQLGVGDCRDRAYPVEVVFFRNVRVHHVVLGKFHSMAISDDRLLYAWGNGEQGQCGLGAFPHIYMLPHLVTSILGCPVFQVAAGDAFTLILTSNTPASVKELAGRDEHWRLRQQHLITTDKAHREAVQKNLENKSQEKFHATLHANNSFLAVLQKLHQSSNLALANGAIKLTAPPSPDTIAAAVMRSGLCRQRSLEKLQFVVDASTLAQVHDRIHSPCPSFATSVGNHHVHKTSTHDHVRTTKSILAQSPSLQRALKSAASLQRPRSGLAACVGSPRRPQQTIQVIATATPSTPAATSPTVKPQWLLQQRQVTRLRLASQRPRTPPPTYTTVDEPESNNVSEVLEQRIRPPSPPPDYNASVVALLGLQCIQPAL</sequence>
<feature type="repeat" description="RCC1" evidence="2">
    <location>
        <begin position="353"/>
        <end position="404"/>
    </location>
</feature>
<dbReference type="PROSITE" id="PS00626">
    <property type="entry name" value="RCC1_2"/>
    <property type="match status" value="3"/>
</dbReference>
<feature type="repeat" description="RCC1" evidence="2">
    <location>
        <begin position="458"/>
        <end position="509"/>
    </location>
</feature>
<feature type="repeat" description="RCC1" evidence="2">
    <location>
        <begin position="299"/>
        <end position="352"/>
    </location>
</feature>
<evidence type="ECO:0000256" key="1">
    <source>
        <dbReference type="ARBA" id="ARBA00022737"/>
    </source>
</evidence>
<dbReference type="RefSeq" id="XP_008861616.1">
    <property type="nucleotide sequence ID" value="XM_008863394.1"/>
</dbReference>
<accession>A0A024UW66</accession>
<dbReference type="Gene3D" id="2.130.10.30">
    <property type="entry name" value="Regulator of chromosome condensation 1/beta-lactamase-inhibitor protein II"/>
    <property type="match status" value="2"/>
</dbReference>
<dbReference type="Pfam" id="PF25390">
    <property type="entry name" value="WD40_RLD"/>
    <property type="match status" value="1"/>
</dbReference>
<organism evidence="5">
    <name type="scientific">Aphanomyces invadans</name>
    <dbReference type="NCBI Taxonomy" id="157072"/>
    <lineage>
        <taxon>Eukaryota</taxon>
        <taxon>Sar</taxon>
        <taxon>Stramenopiles</taxon>
        <taxon>Oomycota</taxon>
        <taxon>Saprolegniomycetes</taxon>
        <taxon>Saprolegniales</taxon>
        <taxon>Verrucalvaceae</taxon>
        <taxon>Aphanomyces</taxon>
    </lineage>
</organism>
<dbReference type="GeneID" id="20077618"/>
<dbReference type="AlphaFoldDB" id="A0A024UW66"/>
<name>A0A024UW66_9STRA</name>
<dbReference type="PRINTS" id="PR00633">
    <property type="entry name" value="RCCNDNSATION"/>
</dbReference>
<dbReference type="PROSITE" id="PS50012">
    <property type="entry name" value="RCC1_3"/>
    <property type="match status" value="6"/>
</dbReference>
<protein>
    <recommendedName>
        <fullName evidence="4">RCC1-like domain-containing protein</fullName>
    </recommendedName>
</protein>
<dbReference type="InterPro" id="IPR058923">
    <property type="entry name" value="RCC1-like_dom"/>
</dbReference>
<feature type="repeat" description="RCC1" evidence="2">
    <location>
        <begin position="242"/>
        <end position="298"/>
    </location>
</feature>
<feature type="domain" description="RCC1-like" evidence="4">
    <location>
        <begin position="281"/>
        <end position="563"/>
    </location>
</feature>
<dbReference type="EMBL" id="KI913952">
    <property type="protein sequence ID" value="ETW10205.1"/>
    <property type="molecule type" value="Genomic_DNA"/>
</dbReference>
<evidence type="ECO:0000256" key="3">
    <source>
        <dbReference type="SAM" id="MobiDB-lite"/>
    </source>
</evidence>
<feature type="repeat" description="RCC1" evidence="2">
    <location>
        <begin position="405"/>
        <end position="457"/>
    </location>
</feature>
<dbReference type="STRING" id="157072.A0A024UW66"/>
<dbReference type="VEuPathDB" id="FungiDB:H310_00568"/>
<dbReference type="SUPFAM" id="SSF50985">
    <property type="entry name" value="RCC1/BLIP-II"/>
    <property type="match status" value="2"/>
</dbReference>
<proteinExistence type="predicted"/>
<evidence type="ECO:0000256" key="2">
    <source>
        <dbReference type="PROSITE-ProRule" id="PRU00235"/>
    </source>
</evidence>
<keyword evidence="1" id="KW-0677">Repeat</keyword>
<feature type="repeat" description="RCC1" evidence="2">
    <location>
        <begin position="510"/>
        <end position="562"/>
    </location>
</feature>
<gene>
    <name evidence="5" type="ORF">H310_00568</name>
</gene>
<dbReference type="InterPro" id="IPR009091">
    <property type="entry name" value="RCC1/BLIP-II"/>
</dbReference>
<dbReference type="InterPro" id="IPR000408">
    <property type="entry name" value="Reg_chr_condens"/>
</dbReference>
<dbReference type="OrthoDB" id="10256179at2759"/>
<dbReference type="PANTHER" id="PTHR22870:SF408">
    <property type="entry name" value="OS09G0560450 PROTEIN"/>
    <property type="match status" value="1"/>
</dbReference>
<evidence type="ECO:0000313" key="5">
    <source>
        <dbReference type="EMBL" id="ETW10205.1"/>
    </source>
</evidence>
<evidence type="ECO:0000259" key="4">
    <source>
        <dbReference type="Pfam" id="PF25390"/>
    </source>
</evidence>
<feature type="region of interest" description="Disordered" evidence="3">
    <location>
        <begin position="784"/>
        <end position="823"/>
    </location>
</feature>
<dbReference type="PANTHER" id="PTHR22870">
    <property type="entry name" value="REGULATOR OF CHROMOSOME CONDENSATION"/>
    <property type="match status" value="1"/>
</dbReference>
<dbReference type="InterPro" id="IPR051210">
    <property type="entry name" value="Ub_ligase/GEF_domain"/>
</dbReference>